<name>A0A8C9FBQ3_PAVCR</name>
<dbReference type="InterPro" id="IPR027417">
    <property type="entry name" value="P-loop_NTPase"/>
</dbReference>
<reference evidence="5" key="1">
    <citation type="submission" date="2025-08" db="UniProtKB">
        <authorList>
            <consortium name="Ensembl"/>
        </authorList>
    </citation>
    <scope>IDENTIFICATION</scope>
</reference>
<accession>A0A8C9FBQ3</accession>
<sequence length="152" mass="16843">MLHITPPDMTTAGAPSLRGPEARCRAGWVALHGYCCYASSAAADPAAMVEETIRVYARLKPLGRRQQAGIYSVDDEKSASSLEIIVPRDLADGFVNNKRESYKFKFQKIFDQEAKQDVVFDSIAKPVAEWYVVVLESNWGNTGSKIDFVVLL</sequence>
<keyword evidence="1" id="KW-0547">Nucleotide-binding</keyword>
<dbReference type="AlphaFoldDB" id="A0A8C9FBQ3"/>
<evidence type="ECO:0000313" key="5">
    <source>
        <dbReference type="Ensembl" id="ENSPSTP00000013615.1"/>
    </source>
</evidence>
<comment type="similarity">
    <text evidence="3">Belongs to the TRAFAC class myosin-kinesin ATPase superfamily. Kinesin family.</text>
</comment>
<organism evidence="5 6">
    <name type="scientific">Pavo cristatus</name>
    <name type="common">Indian peafowl</name>
    <name type="synonym">Blue peafowl</name>
    <dbReference type="NCBI Taxonomy" id="9049"/>
    <lineage>
        <taxon>Eukaryota</taxon>
        <taxon>Metazoa</taxon>
        <taxon>Chordata</taxon>
        <taxon>Craniata</taxon>
        <taxon>Vertebrata</taxon>
        <taxon>Euteleostomi</taxon>
        <taxon>Archelosauria</taxon>
        <taxon>Archosauria</taxon>
        <taxon>Dinosauria</taxon>
        <taxon>Saurischia</taxon>
        <taxon>Theropoda</taxon>
        <taxon>Coelurosauria</taxon>
        <taxon>Aves</taxon>
        <taxon>Neognathae</taxon>
        <taxon>Galloanserae</taxon>
        <taxon>Galliformes</taxon>
        <taxon>Phasianidae</taxon>
        <taxon>Phasianinae</taxon>
        <taxon>Pavo</taxon>
    </lineage>
</organism>
<dbReference type="GO" id="GO:0008017">
    <property type="term" value="F:microtubule binding"/>
    <property type="evidence" value="ECO:0007669"/>
    <property type="project" value="InterPro"/>
</dbReference>
<reference evidence="5" key="2">
    <citation type="submission" date="2025-09" db="UniProtKB">
        <authorList>
            <consortium name="Ensembl"/>
        </authorList>
    </citation>
    <scope>IDENTIFICATION</scope>
</reference>
<proteinExistence type="inferred from homology"/>
<dbReference type="GO" id="GO:0003777">
    <property type="term" value="F:microtubule motor activity"/>
    <property type="evidence" value="ECO:0007669"/>
    <property type="project" value="InterPro"/>
</dbReference>
<dbReference type="InterPro" id="IPR036961">
    <property type="entry name" value="Kinesin_motor_dom_sf"/>
</dbReference>
<keyword evidence="2" id="KW-0067">ATP-binding</keyword>
<comment type="caution">
    <text evidence="3">Lacks conserved residue(s) required for the propagation of feature annotation.</text>
</comment>
<keyword evidence="6" id="KW-1185">Reference proteome</keyword>
<evidence type="ECO:0000313" key="6">
    <source>
        <dbReference type="Proteomes" id="UP000694428"/>
    </source>
</evidence>
<dbReference type="GO" id="GO:0007018">
    <property type="term" value="P:microtubule-based movement"/>
    <property type="evidence" value="ECO:0007669"/>
    <property type="project" value="InterPro"/>
</dbReference>
<dbReference type="SUPFAM" id="SSF52540">
    <property type="entry name" value="P-loop containing nucleoside triphosphate hydrolases"/>
    <property type="match status" value="1"/>
</dbReference>
<dbReference type="InterPro" id="IPR001752">
    <property type="entry name" value="Kinesin_motor_dom"/>
</dbReference>
<protein>
    <recommendedName>
        <fullName evidence="4">Kinesin motor domain-containing protein</fullName>
    </recommendedName>
</protein>
<evidence type="ECO:0000256" key="2">
    <source>
        <dbReference type="ARBA" id="ARBA00022840"/>
    </source>
</evidence>
<evidence type="ECO:0000259" key="4">
    <source>
        <dbReference type="PROSITE" id="PS50067"/>
    </source>
</evidence>
<evidence type="ECO:0000256" key="1">
    <source>
        <dbReference type="ARBA" id="ARBA00022741"/>
    </source>
</evidence>
<dbReference type="Ensembl" id="ENSPSTT00000014279.1">
    <property type="protein sequence ID" value="ENSPSTP00000013615.1"/>
    <property type="gene ID" value="ENSPSTG00000009637.1"/>
</dbReference>
<dbReference type="PROSITE" id="PS50067">
    <property type="entry name" value="KINESIN_MOTOR_2"/>
    <property type="match status" value="1"/>
</dbReference>
<dbReference type="Proteomes" id="UP000694428">
    <property type="component" value="Unplaced"/>
</dbReference>
<feature type="domain" description="Kinesin motor" evidence="4">
    <location>
        <begin position="52"/>
        <end position="152"/>
    </location>
</feature>
<evidence type="ECO:0000256" key="3">
    <source>
        <dbReference type="PROSITE-ProRule" id="PRU00283"/>
    </source>
</evidence>
<dbReference type="GO" id="GO:0005524">
    <property type="term" value="F:ATP binding"/>
    <property type="evidence" value="ECO:0007669"/>
    <property type="project" value="UniProtKB-KW"/>
</dbReference>
<dbReference type="Gene3D" id="3.40.850.10">
    <property type="entry name" value="Kinesin motor domain"/>
    <property type="match status" value="1"/>
</dbReference>